<dbReference type="InterPro" id="IPR013955">
    <property type="entry name" value="Rep_factor-A_C"/>
</dbReference>
<keyword evidence="3" id="KW-1185">Reference proteome</keyword>
<protein>
    <recommendedName>
        <fullName evidence="1">Replication factor A C-terminal domain-containing protein</fullName>
    </recommendedName>
</protein>
<accession>A0ABU6WQN5</accession>
<sequence length="109" mass="12197">MTEETSCWILASIVSLEGGASGWYYAFCKDCKKKVLPVNDEYTCRRCGFIGSNPGVRYMMKVIVNDCTGCMNLLIWNNDANVMVGKSARAVLDISKNEKGVIIQNCWKK</sequence>
<dbReference type="Pfam" id="PF08646">
    <property type="entry name" value="Rep_fac-A_C"/>
    <property type="match status" value="1"/>
</dbReference>
<organism evidence="2 3">
    <name type="scientific">Stylosanthes scabra</name>
    <dbReference type="NCBI Taxonomy" id="79078"/>
    <lineage>
        <taxon>Eukaryota</taxon>
        <taxon>Viridiplantae</taxon>
        <taxon>Streptophyta</taxon>
        <taxon>Embryophyta</taxon>
        <taxon>Tracheophyta</taxon>
        <taxon>Spermatophyta</taxon>
        <taxon>Magnoliopsida</taxon>
        <taxon>eudicotyledons</taxon>
        <taxon>Gunneridae</taxon>
        <taxon>Pentapetalae</taxon>
        <taxon>rosids</taxon>
        <taxon>fabids</taxon>
        <taxon>Fabales</taxon>
        <taxon>Fabaceae</taxon>
        <taxon>Papilionoideae</taxon>
        <taxon>50 kb inversion clade</taxon>
        <taxon>dalbergioids sensu lato</taxon>
        <taxon>Dalbergieae</taxon>
        <taxon>Pterocarpus clade</taxon>
        <taxon>Stylosanthes</taxon>
    </lineage>
</organism>
<evidence type="ECO:0000313" key="3">
    <source>
        <dbReference type="Proteomes" id="UP001341840"/>
    </source>
</evidence>
<reference evidence="2 3" key="1">
    <citation type="journal article" date="2023" name="Plants (Basel)">
        <title>Bridging the Gap: Combining Genomics and Transcriptomics Approaches to Understand Stylosanthes scabra, an Orphan Legume from the Brazilian Caatinga.</title>
        <authorList>
            <person name="Ferreira-Neto J.R.C."/>
            <person name="da Silva M.D."/>
            <person name="Binneck E."/>
            <person name="de Melo N.F."/>
            <person name="da Silva R.H."/>
            <person name="de Melo A.L.T.M."/>
            <person name="Pandolfi V."/>
            <person name="Bustamante F.O."/>
            <person name="Brasileiro-Vidal A.C."/>
            <person name="Benko-Iseppon A.M."/>
        </authorList>
    </citation>
    <scope>NUCLEOTIDE SEQUENCE [LARGE SCALE GENOMIC DNA]</scope>
    <source>
        <tissue evidence="2">Leaves</tissue>
    </source>
</reference>
<proteinExistence type="predicted"/>
<dbReference type="Proteomes" id="UP001341840">
    <property type="component" value="Unassembled WGS sequence"/>
</dbReference>
<dbReference type="SUPFAM" id="SSF50249">
    <property type="entry name" value="Nucleic acid-binding proteins"/>
    <property type="match status" value="1"/>
</dbReference>
<dbReference type="EMBL" id="JASCZI010182589">
    <property type="protein sequence ID" value="MED6188212.1"/>
    <property type="molecule type" value="Genomic_DNA"/>
</dbReference>
<gene>
    <name evidence="2" type="ORF">PIB30_083957</name>
</gene>
<evidence type="ECO:0000259" key="1">
    <source>
        <dbReference type="Pfam" id="PF08646"/>
    </source>
</evidence>
<name>A0ABU6WQN5_9FABA</name>
<dbReference type="InterPro" id="IPR012340">
    <property type="entry name" value="NA-bd_OB-fold"/>
</dbReference>
<comment type="caution">
    <text evidence="2">The sequence shown here is derived from an EMBL/GenBank/DDBJ whole genome shotgun (WGS) entry which is preliminary data.</text>
</comment>
<dbReference type="Gene3D" id="2.40.50.140">
    <property type="entry name" value="Nucleic acid-binding proteins"/>
    <property type="match status" value="1"/>
</dbReference>
<feature type="domain" description="Replication factor A C-terminal" evidence="1">
    <location>
        <begin position="23"/>
        <end position="99"/>
    </location>
</feature>
<evidence type="ECO:0000313" key="2">
    <source>
        <dbReference type="EMBL" id="MED6188212.1"/>
    </source>
</evidence>